<dbReference type="AlphaFoldDB" id="A0AA87C004"/>
<evidence type="ECO:0000313" key="1">
    <source>
        <dbReference type="EMBL" id="CDT72571.1"/>
    </source>
</evidence>
<organism evidence="1 2">
    <name type="scientific">Vibrio coralliirubri</name>
    <dbReference type="NCBI Taxonomy" id="1516159"/>
    <lineage>
        <taxon>Bacteria</taxon>
        <taxon>Pseudomonadati</taxon>
        <taxon>Pseudomonadota</taxon>
        <taxon>Gammaproteobacteria</taxon>
        <taxon>Vibrionales</taxon>
        <taxon>Vibrionaceae</taxon>
        <taxon>Vibrio</taxon>
    </lineage>
</organism>
<gene>
    <name evidence="1" type="ORF">VCR31J2_1290198</name>
</gene>
<dbReference type="Pfam" id="PF09956">
    <property type="entry name" value="Phage_cement_2"/>
    <property type="match status" value="1"/>
</dbReference>
<proteinExistence type="predicted"/>
<name>A0AA87C004_9VIBR</name>
<dbReference type="InterPro" id="IPR011231">
    <property type="entry name" value="Phage_VT1-Sakai_H0018"/>
</dbReference>
<keyword evidence="2" id="KW-1185">Reference proteome</keyword>
<dbReference type="EMBL" id="CCKJ01000034">
    <property type="protein sequence ID" value="CDT72571.1"/>
    <property type="molecule type" value="Genomic_DNA"/>
</dbReference>
<evidence type="ECO:0000313" key="2">
    <source>
        <dbReference type="Proteomes" id="UP000041625"/>
    </source>
</evidence>
<dbReference type="Proteomes" id="UP000041625">
    <property type="component" value="Unassembled WGS sequence"/>
</dbReference>
<reference evidence="1 2" key="1">
    <citation type="submission" date="2014-06" db="EMBL/GenBank/DDBJ databases">
        <authorList>
            <person name="Le Roux F."/>
        </authorList>
    </citation>
    <scope>NUCLEOTIDE SEQUENCE [LARGE SCALE GENOMIC DNA]</scope>
    <source>
        <strain evidence="1 2">J2-31</strain>
    </source>
</reference>
<accession>A0AA87C004</accession>
<sequence>MLALFNGDNMRLSDGKKIVATVPTGGFKKDVPCLLGALLVVPNFTAKAGETVVCYTQGHFDGPIKAGDSVSFASEAAYFKNGEFTKTKPTASGDVSQPVGVFIDGGVLLTGGVLTEFVTNDS</sequence>
<protein>
    <recommendedName>
        <fullName evidence="3">DUF2190 domain-containing protein</fullName>
    </recommendedName>
</protein>
<comment type="caution">
    <text evidence="1">The sequence shown here is derived from an EMBL/GenBank/DDBJ whole genome shotgun (WGS) entry which is preliminary data.</text>
</comment>
<evidence type="ECO:0008006" key="3">
    <source>
        <dbReference type="Google" id="ProtNLM"/>
    </source>
</evidence>